<dbReference type="GO" id="GO:0000105">
    <property type="term" value="P:L-histidine biosynthetic process"/>
    <property type="evidence" value="ECO:0007669"/>
    <property type="project" value="UniProtKB-UniRule"/>
</dbReference>
<evidence type="ECO:0000256" key="4">
    <source>
        <dbReference type="ARBA" id="ARBA00022801"/>
    </source>
</evidence>
<evidence type="ECO:0000256" key="5">
    <source>
        <dbReference type="ARBA" id="ARBA00022962"/>
    </source>
</evidence>
<dbReference type="InterPro" id="IPR010139">
    <property type="entry name" value="Imidazole-glycPsynth_HisH"/>
</dbReference>
<dbReference type="EC" id="3.5.1.2" evidence="10"/>
<evidence type="ECO:0000256" key="8">
    <source>
        <dbReference type="ARBA" id="ARBA00047838"/>
    </source>
</evidence>
<comment type="catalytic activity">
    <reaction evidence="9 10">
        <text>L-glutamine + H2O = L-glutamate + NH4(+)</text>
        <dbReference type="Rhea" id="RHEA:15889"/>
        <dbReference type="ChEBI" id="CHEBI:15377"/>
        <dbReference type="ChEBI" id="CHEBI:28938"/>
        <dbReference type="ChEBI" id="CHEBI:29985"/>
        <dbReference type="ChEBI" id="CHEBI:58359"/>
        <dbReference type="EC" id="3.5.1.2"/>
    </reaction>
</comment>
<organism evidence="13 14">
    <name type="scientific">Carboxydocella sporoproducens DSM 16521</name>
    <dbReference type="NCBI Taxonomy" id="1121270"/>
    <lineage>
        <taxon>Bacteria</taxon>
        <taxon>Bacillati</taxon>
        <taxon>Bacillota</taxon>
        <taxon>Clostridia</taxon>
        <taxon>Eubacteriales</taxon>
        <taxon>Clostridiales Family XVI. Incertae Sedis</taxon>
        <taxon>Carboxydocella</taxon>
    </lineage>
</organism>
<dbReference type="GO" id="GO:0016829">
    <property type="term" value="F:lyase activity"/>
    <property type="evidence" value="ECO:0007669"/>
    <property type="project" value="UniProtKB-KW"/>
</dbReference>
<dbReference type="Gene3D" id="3.40.50.880">
    <property type="match status" value="1"/>
</dbReference>
<sequence length="212" mass="22931">MTVGIIDYGAGNLRSVVRACQAAGLETIILAEPGEMVAVRALILPGVGHFGYGMERLSGGGWVEPLKELVAMGKPLLGICLGMQLLFESSEESPEQPGLGLLPGRVVRFRGELKVPHMGWNQLEFTANPWGQQLFQGLATGTYCYFVHSYYVEAAQAETVAAWSEYGRPFAAAVAAPGLWGVQFHPEKSSRDGLRILKNFGELIYGADYSGH</sequence>
<dbReference type="HAMAP" id="MF_00278">
    <property type="entry name" value="HisH"/>
    <property type="match status" value="1"/>
</dbReference>
<comment type="subunit">
    <text evidence="2 10">Heterodimer of HisH and HisF.</text>
</comment>
<dbReference type="InterPro" id="IPR017926">
    <property type="entry name" value="GATASE"/>
</dbReference>
<dbReference type="CDD" id="cd01748">
    <property type="entry name" value="GATase1_IGP_Synthase"/>
    <property type="match status" value="1"/>
</dbReference>
<dbReference type="PANTHER" id="PTHR42701:SF1">
    <property type="entry name" value="IMIDAZOLE GLYCEROL PHOSPHATE SYNTHASE SUBUNIT HISH"/>
    <property type="match status" value="1"/>
</dbReference>
<comment type="catalytic activity">
    <reaction evidence="8 10">
        <text>5-[(5-phospho-1-deoxy-D-ribulos-1-ylimino)methylamino]-1-(5-phospho-beta-D-ribosyl)imidazole-4-carboxamide + L-glutamine = D-erythro-1-(imidazol-4-yl)glycerol 3-phosphate + 5-amino-1-(5-phospho-beta-D-ribosyl)imidazole-4-carboxamide + L-glutamate + H(+)</text>
        <dbReference type="Rhea" id="RHEA:24793"/>
        <dbReference type="ChEBI" id="CHEBI:15378"/>
        <dbReference type="ChEBI" id="CHEBI:29985"/>
        <dbReference type="ChEBI" id="CHEBI:58278"/>
        <dbReference type="ChEBI" id="CHEBI:58359"/>
        <dbReference type="ChEBI" id="CHEBI:58475"/>
        <dbReference type="ChEBI" id="CHEBI:58525"/>
        <dbReference type="EC" id="4.3.2.10"/>
    </reaction>
</comment>
<evidence type="ECO:0000313" key="14">
    <source>
        <dbReference type="Proteomes" id="UP000189933"/>
    </source>
</evidence>
<evidence type="ECO:0000256" key="1">
    <source>
        <dbReference type="ARBA" id="ARBA00005091"/>
    </source>
</evidence>
<evidence type="ECO:0000313" key="13">
    <source>
        <dbReference type="EMBL" id="SKA11521.1"/>
    </source>
</evidence>
<dbReference type="OrthoDB" id="9807137at2"/>
<evidence type="ECO:0000256" key="6">
    <source>
        <dbReference type="ARBA" id="ARBA00023102"/>
    </source>
</evidence>
<feature type="active site" evidence="10 11">
    <location>
        <position position="187"/>
    </location>
</feature>
<comment type="function">
    <text evidence="10">IGPS catalyzes the conversion of PRFAR and glutamine to IGP, AICAR and glutamate. The HisH subunit catalyzes the hydrolysis of glutamine to glutamate and ammonia as part of the synthesis of IGP and AICAR. The resulting ammonia molecule is channeled to the active site of HisF.</text>
</comment>
<accession>A0A1T4R7B5</accession>
<evidence type="ECO:0000256" key="7">
    <source>
        <dbReference type="ARBA" id="ARBA00023239"/>
    </source>
</evidence>
<dbReference type="RefSeq" id="WP_078665992.1">
    <property type="nucleotide sequence ID" value="NZ_FUXM01000025.1"/>
</dbReference>
<evidence type="ECO:0000259" key="12">
    <source>
        <dbReference type="Pfam" id="PF00117"/>
    </source>
</evidence>
<dbReference type="InterPro" id="IPR029062">
    <property type="entry name" value="Class_I_gatase-like"/>
</dbReference>
<evidence type="ECO:0000256" key="10">
    <source>
        <dbReference type="HAMAP-Rule" id="MF_00278"/>
    </source>
</evidence>
<comment type="subcellular location">
    <subcellularLocation>
        <location evidence="10">Cytoplasm</location>
    </subcellularLocation>
</comment>
<dbReference type="NCBIfam" id="TIGR01855">
    <property type="entry name" value="IMP_synth_hisH"/>
    <property type="match status" value="1"/>
</dbReference>
<dbReference type="PROSITE" id="PS51273">
    <property type="entry name" value="GATASE_TYPE_1"/>
    <property type="match status" value="1"/>
</dbReference>
<dbReference type="GO" id="GO:0004359">
    <property type="term" value="F:glutaminase activity"/>
    <property type="evidence" value="ECO:0007669"/>
    <property type="project" value="UniProtKB-EC"/>
</dbReference>
<protein>
    <recommendedName>
        <fullName evidence="10">Imidazole glycerol phosphate synthase subunit HisH</fullName>
        <ecNumber evidence="10">4.3.2.10</ecNumber>
    </recommendedName>
    <alternativeName>
        <fullName evidence="10">IGP synthase glutaminase subunit</fullName>
        <ecNumber evidence="10">3.5.1.2</ecNumber>
    </alternativeName>
    <alternativeName>
        <fullName evidence="10">IGP synthase subunit HisH</fullName>
    </alternativeName>
    <alternativeName>
        <fullName evidence="10">ImGP synthase subunit HisH</fullName>
        <shortName evidence="10">IGPS subunit HisH</shortName>
    </alternativeName>
</protein>
<evidence type="ECO:0000256" key="11">
    <source>
        <dbReference type="PIRSR" id="PIRSR000495-1"/>
    </source>
</evidence>
<dbReference type="AlphaFoldDB" id="A0A1T4R7B5"/>
<keyword evidence="10" id="KW-0963">Cytoplasm</keyword>
<dbReference type="UniPathway" id="UPA00031">
    <property type="reaction ID" value="UER00010"/>
</dbReference>
<keyword evidence="13" id="KW-0808">Transferase</keyword>
<dbReference type="EC" id="4.3.2.10" evidence="10"/>
<evidence type="ECO:0000256" key="3">
    <source>
        <dbReference type="ARBA" id="ARBA00022605"/>
    </source>
</evidence>
<keyword evidence="6 10" id="KW-0368">Histidine biosynthesis</keyword>
<dbReference type="GO" id="GO:0000107">
    <property type="term" value="F:imidazoleglycerol-phosphate synthase activity"/>
    <property type="evidence" value="ECO:0007669"/>
    <property type="project" value="UniProtKB-UniRule"/>
</dbReference>
<dbReference type="SUPFAM" id="SSF52317">
    <property type="entry name" value="Class I glutamine amidotransferase-like"/>
    <property type="match status" value="1"/>
</dbReference>
<evidence type="ECO:0000256" key="9">
    <source>
        <dbReference type="ARBA" id="ARBA00049534"/>
    </source>
</evidence>
<keyword evidence="3 10" id="KW-0028">Amino-acid biosynthesis</keyword>
<evidence type="ECO:0000256" key="2">
    <source>
        <dbReference type="ARBA" id="ARBA00011152"/>
    </source>
</evidence>
<dbReference type="EMBL" id="FUXM01000025">
    <property type="protein sequence ID" value="SKA11521.1"/>
    <property type="molecule type" value="Genomic_DNA"/>
</dbReference>
<keyword evidence="7 10" id="KW-0456">Lyase</keyword>
<feature type="domain" description="Glutamine amidotransferase" evidence="12">
    <location>
        <begin position="5"/>
        <end position="200"/>
    </location>
</feature>
<dbReference type="Pfam" id="PF00117">
    <property type="entry name" value="GATase"/>
    <property type="match status" value="1"/>
</dbReference>
<dbReference type="PANTHER" id="PTHR42701">
    <property type="entry name" value="IMIDAZOLE GLYCEROL PHOSPHATE SYNTHASE SUBUNIT HISH"/>
    <property type="match status" value="1"/>
</dbReference>
<keyword evidence="14" id="KW-1185">Reference proteome</keyword>
<feature type="active site" evidence="10 11">
    <location>
        <position position="185"/>
    </location>
</feature>
<proteinExistence type="inferred from homology"/>
<keyword evidence="5 10" id="KW-0315">Glutamine amidotransferase</keyword>
<dbReference type="Proteomes" id="UP000189933">
    <property type="component" value="Unassembled WGS sequence"/>
</dbReference>
<dbReference type="PIRSF" id="PIRSF000495">
    <property type="entry name" value="Amidotransf_hisH"/>
    <property type="match status" value="1"/>
</dbReference>
<comment type="pathway">
    <text evidence="1 10">Amino-acid biosynthesis; L-histidine biosynthesis; L-histidine from 5-phospho-alpha-D-ribose 1-diphosphate: step 5/9.</text>
</comment>
<dbReference type="GO" id="GO:0005737">
    <property type="term" value="C:cytoplasm"/>
    <property type="evidence" value="ECO:0007669"/>
    <property type="project" value="UniProtKB-SubCell"/>
</dbReference>
<keyword evidence="4 10" id="KW-0378">Hydrolase</keyword>
<reference evidence="14" key="1">
    <citation type="submission" date="2017-02" db="EMBL/GenBank/DDBJ databases">
        <authorList>
            <person name="Varghese N."/>
            <person name="Submissions S."/>
        </authorList>
    </citation>
    <scope>NUCLEOTIDE SEQUENCE [LARGE SCALE GENOMIC DNA]</scope>
    <source>
        <strain evidence="14">DSM 16521</strain>
    </source>
</reference>
<feature type="active site" description="Nucleophile" evidence="10 11">
    <location>
        <position position="80"/>
    </location>
</feature>
<name>A0A1T4R7B5_9FIRM</name>
<gene>
    <name evidence="10" type="primary">hisH</name>
    <name evidence="13" type="ORF">SAMN02745885_01953</name>
</gene>